<sequence>MPRRAEAWNRITCVRALKFSGGVRSRSGSFPWDAENGVDLLLVDLGEGFEPRVAAGRLPFVVLLEQHGAGRAYDGGLVWECGGTVNSVGRCLPDEPPRRQRGRSCSATLRIRHCPRTDGGQWLVLVNLGAVGLVEGLADRGGDDGVLAVGQVRQRGASSEPGPFAMWPRRPAKWQPLGRHARADHAPNATKARAFWDLRTSDQNVSASKGPMPDPMISRRRSVSAATAIMAATGAMRPS</sequence>
<organism evidence="1 2">
    <name type="scientific">Rhodovulum kholense</name>
    <dbReference type="NCBI Taxonomy" id="453584"/>
    <lineage>
        <taxon>Bacteria</taxon>
        <taxon>Pseudomonadati</taxon>
        <taxon>Pseudomonadota</taxon>
        <taxon>Alphaproteobacteria</taxon>
        <taxon>Rhodobacterales</taxon>
        <taxon>Paracoccaceae</taxon>
        <taxon>Rhodovulum</taxon>
    </lineage>
</organism>
<keyword evidence="2" id="KW-1185">Reference proteome</keyword>
<dbReference type="AlphaFoldDB" id="A0A8E2VN71"/>
<reference evidence="1 2" key="1">
    <citation type="submission" date="2018-04" db="EMBL/GenBank/DDBJ databases">
        <title>Genomic Encyclopedia of Archaeal and Bacterial Type Strains, Phase II (KMG-II): from individual species to whole genera.</title>
        <authorList>
            <person name="Goeker M."/>
        </authorList>
    </citation>
    <scope>NUCLEOTIDE SEQUENCE [LARGE SCALE GENOMIC DNA]</scope>
    <source>
        <strain evidence="1 2">DSM 19783</strain>
    </source>
</reference>
<accession>A0A8E2VN71</accession>
<evidence type="ECO:0000313" key="2">
    <source>
        <dbReference type="Proteomes" id="UP000244037"/>
    </source>
</evidence>
<dbReference type="Proteomes" id="UP000244037">
    <property type="component" value="Unassembled WGS sequence"/>
</dbReference>
<evidence type="ECO:0000313" key="1">
    <source>
        <dbReference type="EMBL" id="PTW51518.1"/>
    </source>
</evidence>
<name>A0A8E2VN71_9RHOB</name>
<gene>
    <name evidence="1" type="ORF">C8N38_102312</name>
</gene>
<comment type="caution">
    <text evidence="1">The sequence shown here is derived from an EMBL/GenBank/DDBJ whole genome shotgun (WGS) entry which is preliminary data.</text>
</comment>
<protein>
    <submittedName>
        <fullName evidence="1">Uncharacterized protein</fullName>
    </submittedName>
</protein>
<proteinExistence type="predicted"/>
<dbReference type="EMBL" id="QAYC01000002">
    <property type="protein sequence ID" value="PTW51518.1"/>
    <property type="molecule type" value="Genomic_DNA"/>
</dbReference>